<evidence type="ECO:0000313" key="10">
    <source>
        <dbReference type="EMBL" id="NLR74619.1"/>
    </source>
</evidence>
<dbReference type="GO" id="GO:0006412">
    <property type="term" value="P:translation"/>
    <property type="evidence" value="ECO:0007669"/>
    <property type="project" value="UniProtKB-UniRule"/>
</dbReference>
<dbReference type="Gene3D" id="1.20.58.110">
    <property type="entry name" value="Ribosomal protein S20"/>
    <property type="match status" value="1"/>
</dbReference>
<dbReference type="SUPFAM" id="SSF46992">
    <property type="entry name" value="Ribosomal protein S20"/>
    <property type="match status" value="1"/>
</dbReference>
<dbReference type="EMBL" id="JABAIM010000001">
    <property type="protein sequence ID" value="NLR74619.1"/>
    <property type="molecule type" value="Genomic_DNA"/>
</dbReference>
<organism evidence="10 11">
    <name type="scientific">Leeia aquatica</name>
    <dbReference type="NCBI Taxonomy" id="2725557"/>
    <lineage>
        <taxon>Bacteria</taxon>
        <taxon>Pseudomonadati</taxon>
        <taxon>Pseudomonadota</taxon>
        <taxon>Betaproteobacteria</taxon>
        <taxon>Neisseriales</taxon>
        <taxon>Leeiaceae</taxon>
        <taxon>Leeia</taxon>
    </lineage>
</organism>
<accession>A0A847SBA3</accession>
<dbReference type="PANTHER" id="PTHR33398:SF1">
    <property type="entry name" value="SMALL RIBOSOMAL SUBUNIT PROTEIN BS20C"/>
    <property type="match status" value="1"/>
</dbReference>
<keyword evidence="4 8" id="KW-0694">RNA-binding</keyword>
<comment type="caution">
    <text evidence="10">The sequence shown here is derived from an EMBL/GenBank/DDBJ whole genome shotgun (WGS) entry which is preliminary data.</text>
</comment>
<dbReference type="RefSeq" id="WP_168876223.1">
    <property type="nucleotide sequence ID" value="NZ_JABAIM010000001.1"/>
</dbReference>
<evidence type="ECO:0000256" key="5">
    <source>
        <dbReference type="ARBA" id="ARBA00022980"/>
    </source>
</evidence>
<dbReference type="GO" id="GO:0015935">
    <property type="term" value="C:small ribosomal subunit"/>
    <property type="evidence" value="ECO:0007669"/>
    <property type="project" value="TreeGrafter"/>
</dbReference>
<dbReference type="GO" id="GO:0003735">
    <property type="term" value="F:structural constituent of ribosome"/>
    <property type="evidence" value="ECO:0007669"/>
    <property type="project" value="InterPro"/>
</dbReference>
<dbReference type="Proteomes" id="UP000587991">
    <property type="component" value="Unassembled WGS sequence"/>
</dbReference>
<comment type="similarity">
    <text evidence="2 8">Belongs to the bacterial ribosomal protein bS20 family.</text>
</comment>
<dbReference type="PANTHER" id="PTHR33398">
    <property type="entry name" value="30S RIBOSOMAL PROTEIN S20"/>
    <property type="match status" value="1"/>
</dbReference>
<evidence type="ECO:0000313" key="11">
    <source>
        <dbReference type="Proteomes" id="UP000587991"/>
    </source>
</evidence>
<keyword evidence="6 8" id="KW-0687">Ribonucleoprotein</keyword>
<evidence type="ECO:0000256" key="2">
    <source>
        <dbReference type="ARBA" id="ARBA00007634"/>
    </source>
</evidence>
<evidence type="ECO:0000256" key="3">
    <source>
        <dbReference type="ARBA" id="ARBA00022730"/>
    </source>
</evidence>
<dbReference type="InterPro" id="IPR036510">
    <property type="entry name" value="Ribosomal_bS20_sf"/>
</dbReference>
<dbReference type="AlphaFoldDB" id="A0A847SBA3"/>
<evidence type="ECO:0000256" key="9">
    <source>
        <dbReference type="SAM" id="MobiDB-lite"/>
    </source>
</evidence>
<protein>
    <recommendedName>
        <fullName evidence="7 8">Small ribosomal subunit protein bS20</fullName>
    </recommendedName>
</protein>
<name>A0A847SBA3_9NEIS</name>
<comment type="function">
    <text evidence="1 8">Binds directly to 16S ribosomal RNA.</text>
</comment>
<dbReference type="FunFam" id="1.20.58.110:FF:000001">
    <property type="entry name" value="30S ribosomal protein S20"/>
    <property type="match status" value="1"/>
</dbReference>
<evidence type="ECO:0000256" key="8">
    <source>
        <dbReference type="HAMAP-Rule" id="MF_00500"/>
    </source>
</evidence>
<dbReference type="GO" id="GO:0005829">
    <property type="term" value="C:cytosol"/>
    <property type="evidence" value="ECO:0007669"/>
    <property type="project" value="TreeGrafter"/>
</dbReference>
<keyword evidence="3 8" id="KW-0699">rRNA-binding</keyword>
<gene>
    <name evidence="8 10" type="primary">rpsT</name>
    <name evidence="10" type="ORF">HF682_05550</name>
</gene>
<dbReference type="GO" id="GO:0070181">
    <property type="term" value="F:small ribosomal subunit rRNA binding"/>
    <property type="evidence" value="ECO:0007669"/>
    <property type="project" value="TreeGrafter"/>
</dbReference>
<keyword evidence="5 8" id="KW-0689">Ribosomal protein</keyword>
<evidence type="ECO:0000256" key="7">
    <source>
        <dbReference type="ARBA" id="ARBA00035136"/>
    </source>
</evidence>
<sequence>MANSAQARKRARQAEQARQHNASQRSMLRTAVKKVRKAIDAGDKAAAQGVFQASMSVIDRIADKNIVHKNTASRYKSRLSAAIKAMAVAA</sequence>
<evidence type="ECO:0000256" key="1">
    <source>
        <dbReference type="ARBA" id="ARBA00003134"/>
    </source>
</evidence>
<proteinExistence type="inferred from homology"/>
<feature type="region of interest" description="Disordered" evidence="9">
    <location>
        <begin position="1"/>
        <end position="30"/>
    </location>
</feature>
<reference evidence="10 11" key="1">
    <citation type="submission" date="2020-04" db="EMBL/GenBank/DDBJ databases">
        <title>Draft genome of Leeia sp. IMCC25680.</title>
        <authorList>
            <person name="Song J."/>
            <person name="Cho J.-C."/>
        </authorList>
    </citation>
    <scope>NUCLEOTIDE SEQUENCE [LARGE SCALE GENOMIC DNA]</scope>
    <source>
        <strain evidence="10 11">IMCC25680</strain>
    </source>
</reference>
<dbReference type="HAMAP" id="MF_00500">
    <property type="entry name" value="Ribosomal_bS20"/>
    <property type="match status" value="1"/>
</dbReference>
<dbReference type="Pfam" id="PF01649">
    <property type="entry name" value="Ribosomal_S20p"/>
    <property type="match status" value="1"/>
</dbReference>
<dbReference type="NCBIfam" id="TIGR00029">
    <property type="entry name" value="S20"/>
    <property type="match status" value="1"/>
</dbReference>
<evidence type="ECO:0000256" key="4">
    <source>
        <dbReference type="ARBA" id="ARBA00022884"/>
    </source>
</evidence>
<dbReference type="InterPro" id="IPR002583">
    <property type="entry name" value="Ribosomal_bS20"/>
</dbReference>
<keyword evidence="11" id="KW-1185">Reference proteome</keyword>
<evidence type="ECO:0000256" key="6">
    <source>
        <dbReference type="ARBA" id="ARBA00023274"/>
    </source>
</evidence>